<feature type="region of interest" description="Disordered" evidence="1">
    <location>
        <begin position="445"/>
        <end position="465"/>
    </location>
</feature>
<evidence type="ECO:0000313" key="2">
    <source>
        <dbReference type="EMBL" id="CEP02831.1"/>
    </source>
</evidence>
<name>A0A0G4J6C0_PLABS</name>
<dbReference type="InterPro" id="IPR011990">
    <property type="entry name" value="TPR-like_helical_dom_sf"/>
</dbReference>
<feature type="region of interest" description="Disordered" evidence="1">
    <location>
        <begin position="176"/>
        <end position="245"/>
    </location>
</feature>
<feature type="compositionally biased region" description="Polar residues" evidence="1">
    <location>
        <begin position="176"/>
        <end position="189"/>
    </location>
</feature>
<feature type="compositionally biased region" description="Basic residues" evidence="1">
    <location>
        <begin position="450"/>
        <end position="465"/>
    </location>
</feature>
<protein>
    <submittedName>
        <fullName evidence="2">Uncharacterized protein</fullName>
    </submittedName>
</protein>
<evidence type="ECO:0000313" key="4">
    <source>
        <dbReference type="Proteomes" id="UP000039324"/>
    </source>
</evidence>
<sequence length="465" mass="51381">MQTSCCTGEPMASLTTPPTSAYERSLRLQDEVNGIFAKLKTLPDFIHIPRSLPVARERKWCDDVLAGEDGDDGDDVEITGESGFLMHSLQGIVSSETMIATGAQLLTQPLRMIREVFRPPDGTERDGHLLTLLRESQEAHDSSRFQDALDLLAEARAYLESQDKLAVIARESRTLRAQSAVTKPSQQPIASPPPVQEEQSPEETSASTTDDDMTKSEDESVTPSINSTGKVADPREPVSAPAPVTEQEIIADPILSEQERVNARIYILMSEASVNGSADNEKLALIAAWTARDMVNQLLMDSYNTVNTAHPVNALVHSLLGTSAYHLGRNDIALKCHYAALEMRMDFTDANNEAVFVDQAVTFNNLGVCLAAVSRPDEAFVFLSGAFHLLYYRLPDWHPRCRVVIENLEAIRNRAKHLHLRGRDATEAVDRRQWTVVLEPWQMPTLGSTKKGKKGKAGKKGKKKK</sequence>
<keyword evidence="4" id="KW-1185">Reference proteome</keyword>
<dbReference type="AlphaFoldDB" id="A0A0G4J6C0"/>
<dbReference type="SUPFAM" id="SSF48452">
    <property type="entry name" value="TPR-like"/>
    <property type="match status" value="1"/>
</dbReference>
<evidence type="ECO:0000313" key="5">
    <source>
        <dbReference type="Proteomes" id="UP000290189"/>
    </source>
</evidence>
<accession>A0A0G4J6C0</accession>
<evidence type="ECO:0000256" key="1">
    <source>
        <dbReference type="SAM" id="MobiDB-lite"/>
    </source>
</evidence>
<dbReference type="Gene3D" id="1.25.40.10">
    <property type="entry name" value="Tetratricopeptide repeat domain"/>
    <property type="match status" value="1"/>
</dbReference>
<dbReference type="EMBL" id="CDSF01000133">
    <property type="protein sequence ID" value="CEP02831.1"/>
    <property type="molecule type" value="Genomic_DNA"/>
</dbReference>
<keyword evidence="3" id="KW-0496">Mitochondrion</keyword>
<reference evidence="2 4" key="1">
    <citation type="submission" date="2015-02" db="EMBL/GenBank/DDBJ databases">
        <authorList>
            <person name="Chooi Y.-H."/>
        </authorList>
    </citation>
    <scope>NUCLEOTIDE SEQUENCE [LARGE SCALE GENOMIC DNA]</scope>
    <source>
        <strain evidence="2">E3</strain>
    </source>
</reference>
<dbReference type="EMBL" id="OVEO01000003">
    <property type="protein sequence ID" value="SPQ94938.1"/>
    <property type="molecule type" value="Genomic_DNA"/>
</dbReference>
<organism evidence="2 4">
    <name type="scientific">Plasmodiophora brassicae</name>
    <name type="common">Clubroot disease agent</name>
    <dbReference type="NCBI Taxonomy" id="37360"/>
    <lineage>
        <taxon>Eukaryota</taxon>
        <taxon>Sar</taxon>
        <taxon>Rhizaria</taxon>
        <taxon>Endomyxa</taxon>
        <taxon>Phytomyxea</taxon>
        <taxon>Plasmodiophorida</taxon>
        <taxon>Plasmodiophoridae</taxon>
        <taxon>Plasmodiophora</taxon>
    </lineage>
</organism>
<gene>
    <name evidence="2" type="ORF">PBRA_002798</name>
    <name evidence="3" type="ORF">PLBR_LOCUS2153</name>
</gene>
<dbReference type="Proteomes" id="UP000039324">
    <property type="component" value="Unassembled WGS sequence"/>
</dbReference>
<dbReference type="Proteomes" id="UP000290189">
    <property type="component" value="Unassembled WGS sequence"/>
</dbReference>
<reference evidence="3 5" key="2">
    <citation type="submission" date="2018-03" db="EMBL/GenBank/DDBJ databases">
        <authorList>
            <person name="Fogelqvist J."/>
        </authorList>
    </citation>
    <scope>NUCLEOTIDE SEQUENCE [LARGE SCALE GENOMIC DNA]</scope>
</reference>
<evidence type="ECO:0000313" key="3">
    <source>
        <dbReference type="EMBL" id="SPQ94938.1"/>
    </source>
</evidence>
<proteinExistence type="predicted"/>
<geneLocation type="mitochondrion" evidence="3"/>
<dbReference type="OrthoDB" id="10577065at2759"/>